<dbReference type="InterPro" id="IPR011059">
    <property type="entry name" value="Metal-dep_hydrolase_composite"/>
</dbReference>
<dbReference type="Gene3D" id="3.20.20.140">
    <property type="entry name" value="Metal-dependent hydrolases"/>
    <property type="match status" value="1"/>
</dbReference>
<dbReference type="PROSITE" id="PS00482">
    <property type="entry name" value="DIHYDROOROTASE_1"/>
    <property type="match status" value="1"/>
</dbReference>
<dbReference type="PANTHER" id="PTHR43668">
    <property type="entry name" value="ALLANTOINASE"/>
    <property type="match status" value="1"/>
</dbReference>
<comment type="similarity">
    <text evidence="3">Belongs to the metallo-dependent hydrolases superfamily. DHOase family. Class I DHOase subfamily.</text>
</comment>
<evidence type="ECO:0000313" key="8">
    <source>
        <dbReference type="Proteomes" id="UP000577891"/>
    </source>
</evidence>
<keyword evidence="5 7" id="KW-0378">Hydrolase</keyword>
<evidence type="ECO:0000313" key="7">
    <source>
        <dbReference type="EMBL" id="MBB2173576.1"/>
    </source>
</evidence>
<evidence type="ECO:0000256" key="1">
    <source>
        <dbReference type="ARBA" id="ARBA00001947"/>
    </source>
</evidence>
<dbReference type="PROSITE" id="PS00483">
    <property type="entry name" value="DIHYDROOROTASE_2"/>
    <property type="match status" value="1"/>
</dbReference>
<dbReference type="Proteomes" id="UP000577891">
    <property type="component" value="Unassembled WGS sequence"/>
</dbReference>
<gene>
    <name evidence="7" type="ORF">HLH35_15875</name>
</gene>
<dbReference type="GO" id="GO:0046872">
    <property type="term" value="F:metal ion binding"/>
    <property type="evidence" value="ECO:0007669"/>
    <property type="project" value="UniProtKB-KW"/>
</dbReference>
<evidence type="ECO:0000256" key="3">
    <source>
        <dbReference type="ARBA" id="ARBA00010286"/>
    </source>
</evidence>
<keyword evidence="8" id="KW-1185">Reference proteome</keyword>
<evidence type="ECO:0000256" key="2">
    <source>
        <dbReference type="ARBA" id="ARBA00002368"/>
    </source>
</evidence>
<dbReference type="GO" id="GO:0004151">
    <property type="term" value="F:dihydroorotase activity"/>
    <property type="evidence" value="ECO:0007669"/>
    <property type="project" value="UniProtKB-EC"/>
</dbReference>
<dbReference type="GO" id="GO:0005737">
    <property type="term" value="C:cytoplasm"/>
    <property type="evidence" value="ECO:0007669"/>
    <property type="project" value="TreeGrafter"/>
</dbReference>
<dbReference type="InterPro" id="IPR032466">
    <property type="entry name" value="Metal_Hydrolase"/>
</dbReference>
<dbReference type="GO" id="GO:0006145">
    <property type="term" value="P:purine nucleobase catabolic process"/>
    <property type="evidence" value="ECO:0007669"/>
    <property type="project" value="TreeGrafter"/>
</dbReference>
<evidence type="ECO:0000256" key="5">
    <source>
        <dbReference type="ARBA" id="ARBA00022801"/>
    </source>
</evidence>
<evidence type="ECO:0000256" key="4">
    <source>
        <dbReference type="ARBA" id="ARBA00022723"/>
    </source>
</evidence>
<dbReference type="NCBIfam" id="NF006559">
    <property type="entry name" value="PRK09060.1"/>
    <property type="match status" value="1"/>
</dbReference>
<dbReference type="Gene3D" id="2.30.40.10">
    <property type="entry name" value="Urease, subunit C, domain 1"/>
    <property type="match status" value="1"/>
</dbReference>
<dbReference type="CDD" id="cd01318">
    <property type="entry name" value="DHOase_IIb"/>
    <property type="match status" value="1"/>
</dbReference>
<dbReference type="RefSeq" id="WP_182980076.1">
    <property type="nucleotide sequence ID" value="NZ_BAABGB010000057.1"/>
</dbReference>
<accession>A0A7W4P0Y6</accession>
<protein>
    <submittedName>
        <fullName evidence="7">Dihydroorotase</fullName>
        <ecNumber evidence="7">3.5.2.3</ecNumber>
    </submittedName>
</protein>
<feature type="domain" description="Amidohydrolase-related" evidence="6">
    <location>
        <begin position="52"/>
        <end position="130"/>
    </location>
</feature>
<dbReference type="InterPro" id="IPR050138">
    <property type="entry name" value="DHOase/Allantoinase_Hydrolase"/>
</dbReference>
<dbReference type="InterPro" id="IPR006680">
    <property type="entry name" value="Amidohydro-rel"/>
</dbReference>
<proteinExistence type="inferred from homology"/>
<comment type="cofactor">
    <cofactor evidence="1">
        <name>Zn(2+)</name>
        <dbReference type="ChEBI" id="CHEBI:29105"/>
    </cofactor>
</comment>
<dbReference type="EC" id="3.5.2.3" evidence="7"/>
<dbReference type="GO" id="GO:0004038">
    <property type="term" value="F:allantoinase activity"/>
    <property type="evidence" value="ECO:0007669"/>
    <property type="project" value="TreeGrafter"/>
</dbReference>
<dbReference type="SUPFAM" id="SSF51338">
    <property type="entry name" value="Composite domain of metallo-dependent hydrolases"/>
    <property type="match status" value="1"/>
</dbReference>
<feature type="domain" description="Amidohydrolase-related" evidence="6">
    <location>
        <begin position="240"/>
        <end position="421"/>
    </location>
</feature>
<comment type="caution">
    <text evidence="7">The sequence shown here is derived from an EMBL/GenBank/DDBJ whole genome shotgun (WGS) entry which is preliminary data.</text>
</comment>
<dbReference type="PANTHER" id="PTHR43668:SF4">
    <property type="entry name" value="ALLANTOINASE"/>
    <property type="match status" value="1"/>
</dbReference>
<dbReference type="Pfam" id="PF01979">
    <property type="entry name" value="Amidohydro_1"/>
    <property type="match status" value="2"/>
</dbReference>
<evidence type="ECO:0000259" key="6">
    <source>
        <dbReference type="Pfam" id="PF01979"/>
    </source>
</evidence>
<dbReference type="InterPro" id="IPR002195">
    <property type="entry name" value="Dihydroorotase_CS"/>
</dbReference>
<comment type="function">
    <text evidence="2">Catalyzes the reversible cyclization of carbamoyl aspartate to dihydroorotate.</text>
</comment>
<name>A0A7W4P0Y6_9PROT</name>
<sequence>MEYFDLILRNGTVVFDHGRQQADIGCRGGRIVTIGDLGAADAGQSIDCSHLMILPGLIDPHVHLRDPGDPAVENFYDGTRGAVLGGITTLFDMPNTTEPVIDRARLDGKLAAMSGKIWCDVGLYIGATKYNFLELETLERQENVCAIKLFLGSAQGELLVDDDENVERIMRHGRRRICFHSEDEDRLRERRALFSDGQPYRLHAEWHDVECALLGTRRLAALSRRTGRPIHILHVSTEEELHYLRGYRDLVTTELLVNHLTHVAPDIYDTHGGFAIMNPPIRDRRHYDAAWRAVRDGLVDCIGSDHAPHSRQAKERPWPRTAAGLTGVQTLVPVMLNHVSAGRLGLERMVQLMASGPARVYGLRHKGQIAVGNDADFTIVDVQRRQTITADWIASPCGWTPFDGHECTGWPVMTIIRGHAVMRDGATQDMPQGMPAQFMTHPALV</sequence>
<reference evidence="7 8" key="1">
    <citation type="submission" date="2020-04" db="EMBL/GenBank/DDBJ databases">
        <title>Description of novel Gluconacetobacter.</title>
        <authorList>
            <person name="Sombolestani A."/>
        </authorList>
    </citation>
    <scope>NUCLEOTIDE SEQUENCE [LARGE SCALE GENOMIC DNA]</scope>
    <source>
        <strain evidence="7 8">LMG 27724</strain>
    </source>
</reference>
<dbReference type="SUPFAM" id="SSF51556">
    <property type="entry name" value="Metallo-dependent hydrolases"/>
    <property type="match status" value="1"/>
</dbReference>
<dbReference type="AlphaFoldDB" id="A0A7W4P0Y6"/>
<keyword evidence="4" id="KW-0479">Metal-binding</keyword>
<dbReference type="EMBL" id="JABEQE010000017">
    <property type="protein sequence ID" value="MBB2173576.1"/>
    <property type="molecule type" value="Genomic_DNA"/>
</dbReference>
<organism evidence="7 8">
    <name type="scientific">Gluconacetobacter asukensis</name>
    <dbReference type="NCBI Taxonomy" id="1017181"/>
    <lineage>
        <taxon>Bacteria</taxon>
        <taxon>Pseudomonadati</taxon>
        <taxon>Pseudomonadota</taxon>
        <taxon>Alphaproteobacteria</taxon>
        <taxon>Acetobacterales</taxon>
        <taxon>Acetobacteraceae</taxon>
        <taxon>Gluconacetobacter</taxon>
    </lineage>
</organism>